<organism evidence="2">
    <name type="scientific">Anguilla anguilla</name>
    <name type="common">European freshwater eel</name>
    <name type="synonym">Muraena anguilla</name>
    <dbReference type="NCBI Taxonomy" id="7936"/>
    <lineage>
        <taxon>Eukaryota</taxon>
        <taxon>Metazoa</taxon>
        <taxon>Chordata</taxon>
        <taxon>Craniata</taxon>
        <taxon>Vertebrata</taxon>
        <taxon>Euteleostomi</taxon>
        <taxon>Actinopterygii</taxon>
        <taxon>Neopterygii</taxon>
        <taxon>Teleostei</taxon>
        <taxon>Anguilliformes</taxon>
        <taxon>Anguillidae</taxon>
        <taxon>Anguilla</taxon>
    </lineage>
</organism>
<protein>
    <submittedName>
        <fullName evidence="2">Uncharacterized protein</fullName>
    </submittedName>
</protein>
<accession>A0A0E9RZ48</accession>
<keyword evidence="1" id="KW-0812">Transmembrane</keyword>
<reference evidence="2" key="1">
    <citation type="submission" date="2014-11" db="EMBL/GenBank/DDBJ databases">
        <authorList>
            <person name="Amaro Gonzalez C."/>
        </authorList>
    </citation>
    <scope>NUCLEOTIDE SEQUENCE</scope>
</reference>
<dbReference type="AlphaFoldDB" id="A0A0E9RZ48"/>
<evidence type="ECO:0000313" key="2">
    <source>
        <dbReference type="EMBL" id="JAH33660.1"/>
    </source>
</evidence>
<proteinExistence type="predicted"/>
<reference evidence="2" key="2">
    <citation type="journal article" date="2015" name="Fish Shellfish Immunol.">
        <title>Early steps in the European eel (Anguilla anguilla)-Vibrio vulnificus interaction in the gills: Role of the RtxA13 toxin.</title>
        <authorList>
            <person name="Callol A."/>
            <person name="Pajuelo D."/>
            <person name="Ebbesson L."/>
            <person name="Teles M."/>
            <person name="MacKenzie S."/>
            <person name="Amaro C."/>
        </authorList>
    </citation>
    <scope>NUCLEOTIDE SEQUENCE</scope>
</reference>
<evidence type="ECO:0000256" key="1">
    <source>
        <dbReference type="SAM" id="Phobius"/>
    </source>
</evidence>
<feature type="transmembrane region" description="Helical" evidence="1">
    <location>
        <begin position="12"/>
        <end position="29"/>
    </location>
</feature>
<name>A0A0E9RZ48_ANGAN</name>
<keyword evidence="1" id="KW-1133">Transmembrane helix</keyword>
<keyword evidence="1" id="KW-0472">Membrane</keyword>
<dbReference type="EMBL" id="GBXM01074917">
    <property type="protein sequence ID" value="JAH33660.1"/>
    <property type="molecule type" value="Transcribed_RNA"/>
</dbReference>
<sequence length="49" mass="5794">MSSLRPRKVKHWVKSFNIYILPYALIWLLKGGKIKKMFILAKQLHLLAT</sequence>